<gene>
    <name evidence="9" type="primary">LOC109473880</name>
</gene>
<dbReference type="Pfam" id="PF01920">
    <property type="entry name" value="Prefoldin_2"/>
    <property type="match status" value="1"/>
</dbReference>
<dbReference type="RefSeq" id="XP_019629571.1">
    <property type="nucleotide sequence ID" value="XM_019774012.1"/>
</dbReference>
<dbReference type="InterPro" id="IPR016661">
    <property type="entry name" value="PFDN4"/>
</dbReference>
<dbReference type="Proteomes" id="UP000515135">
    <property type="component" value="Unplaced"/>
</dbReference>
<comment type="similarity">
    <text evidence="1 6">Belongs to the prefoldin subunit beta family.</text>
</comment>
<dbReference type="AlphaFoldDB" id="A0A6P4ZIZ8"/>
<dbReference type="GO" id="GO:0016272">
    <property type="term" value="C:prefoldin complex"/>
    <property type="evidence" value="ECO:0007669"/>
    <property type="project" value="UniProtKB-UniRule"/>
</dbReference>
<name>A0A6P4ZIZ8_BRABE</name>
<dbReference type="FunFam" id="1.10.287.370:FF:000005">
    <property type="entry name" value="Prefoldin subunit 4"/>
    <property type="match status" value="1"/>
</dbReference>
<evidence type="ECO:0000313" key="8">
    <source>
        <dbReference type="Proteomes" id="UP000515135"/>
    </source>
</evidence>
<evidence type="ECO:0000256" key="7">
    <source>
        <dbReference type="SAM" id="Coils"/>
    </source>
</evidence>
<dbReference type="KEGG" id="bbel:109473880"/>
<evidence type="ECO:0000256" key="4">
    <source>
        <dbReference type="ARBA" id="ARBA00062093"/>
    </source>
</evidence>
<evidence type="ECO:0000256" key="2">
    <source>
        <dbReference type="ARBA" id="ARBA00023186"/>
    </source>
</evidence>
<sequence length="136" mass="15199">MAAVSLKPSQGDADVQVTYEDQQKINTFANKNAKLVELKEEIEAKQKELQNLEDASDDLLMVDDESAPIPYRIGEVFISMPLEATQEKLEEAKTQIQQQIAGLNAQADEIKGVLGKLKVELYAKFSNNINLEMDED</sequence>
<dbReference type="GO" id="GO:0006457">
    <property type="term" value="P:protein folding"/>
    <property type="evidence" value="ECO:0007669"/>
    <property type="project" value="UniProtKB-UniRule"/>
</dbReference>
<dbReference type="SUPFAM" id="SSF46579">
    <property type="entry name" value="Prefoldin"/>
    <property type="match status" value="1"/>
</dbReference>
<evidence type="ECO:0000256" key="3">
    <source>
        <dbReference type="ARBA" id="ARBA00024667"/>
    </source>
</evidence>
<dbReference type="PANTHER" id="PTHR21100:SF9">
    <property type="entry name" value="PREFOLDIN SUBUNIT 4"/>
    <property type="match status" value="1"/>
</dbReference>
<feature type="coiled-coil region" evidence="7">
    <location>
        <begin position="25"/>
        <end position="106"/>
    </location>
</feature>
<keyword evidence="7" id="KW-0175">Coiled coil</keyword>
<dbReference type="GeneID" id="109473880"/>
<proteinExistence type="inferred from homology"/>
<dbReference type="Gene3D" id="1.10.287.370">
    <property type="match status" value="1"/>
</dbReference>
<dbReference type="GO" id="GO:0051082">
    <property type="term" value="F:unfolded protein binding"/>
    <property type="evidence" value="ECO:0007669"/>
    <property type="project" value="InterPro"/>
</dbReference>
<reference evidence="9" key="1">
    <citation type="submission" date="2025-08" db="UniProtKB">
        <authorList>
            <consortium name="RefSeq"/>
        </authorList>
    </citation>
    <scope>IDENTIFICATION</scope>
    <source>
        <tissue evidence="9">Gonad</tissue>
    </source>
</reference>
<accession>A0A6P4ZIZ8</accession>
<organism evidence="8 9">
    <name type="scientific">Branchiostoma belcheri</name>
    <name type="common">Amphioxus</name>
    <dbReference type="NCBI Taxonomy" id="7741"/>
    <lineage>
        <taxon>Eukaryota</taxon>
        <taxon>Metazoa</taxon>
        <taxon>Chordata</taxon>
        <taxon>Cephalochordata</taxon>
        <taxon>Leptocardii</taxon>
        <taxon>Amphioxiformes</taxon>
        <taxon>Branchiostomatidae</taxon>
        <taxon>Branchiostoma</taxon>
    </lineage>
</organism>
<dbReference type="PIRSF" id="PIRSF016477">
    <property type="entry name" value="Prefoldin_subunit_4"/>
    <property type="match status" value="1"/>
</dbReference>
<dbReference type="InterPro" id="IPR009053">
    <property type="entry name" value="Prefoldin"/>
</dbReference>
<evidence type="ECO:0000256" key="5">
    <source>
        <dbReference type="ARBA" id="ARBA00067451"/>
    </source>
</evidence>
<comment type="function">
    <text evidence="3 6">Binds specifically to cytosolic chaperonin (c-CPN) and transfers target proteins to it. Binds to nascent polypeptide chain and promotes folding in an environment in which there are many competing pathways for nonnative proteins.</text>
</comment>
<dbReference type="GO" id="GO:0005737">
    <property type="term" value="C:cytoplasm"/>
    <property type="evidence" value="ECO:0007669"/>
    <property type="project" value="TreeGrafter"/>
</dbReference>
<protein>
    <recommendedName>
        <fullName evidence="5 6">Prefoldin subunit 4</fullName>
    </recommendedName>
</protein>
<evidence type="ECO:0000313" key="9">
    <source>
        <dbReference type="RefSeq" id="XP_019629571.1"/>
    </source>
</evidence>
<dbReference type="InterPro" id="IPR002777">
    <property type="entry name" value="PFD_beta-like"/>
</dbReference>
<keyword evidence="8" id="KW-1185">Reference proteome</keyword>
<comment type="subunit">
    <text evidence="4">Heterohexamer of two PFD-alpha type and four PFD-beta type subunits. Interacts with URI1; the interaction is phosphorylation-dependent and occurs in a growth-dependent manner.</text>
</comment>
<evidence type="ECO:0000256" key="6">
    <source>
        <dbReference type="PIRNR" id="PIRNR016477"/>
    </source>
</evidence>
<dbReference type="CDD" id="cd23165">
    <property type="entry name" value="Prefoldin_4"/>
    <property type="match status" value="1"/>
</dbReference>
<dbReference type="PANTHER" id="PTHR21100">
    <property type="entry name" value="PREFOLDIN SUBUNIT 4"/>
    <property type="match status" value="1"/>
</dbReference>
<keyword evidence="2 6" id="KW-0143">Chaperone</keyword>
<dbReference type="OrthoDB" id="10250441at2759"/>
<evidence type="ECO:0000256" key="1">
    <source>
        <dbReference type="ARBA" id="ARBA00008045"/>
    </source>
</evidence>